<name>K9XQL3_STAC7</name>
<accession>K9XQL3</accession>
<organism evidence="1 2">
    <name type="scientific">Stanieria cyanosphaera (strain ATCC 29371 / PCC 7437)</name>
    <dbReference type="NCBI Taxonomy" id="111780"/>
    <lineage>
        <taxon>Bacteria</taxon>
        <taxon>Bacillati</taxon>
        <taxon>Cyanobacteriota</taxon>
        <taxon>Cyanophyceae</taxon>
        <taxon>Pleurocapsales</taxon>
        <taxon>Dermocarpellaceae</taxon>
        <taxon>Stanieria</taxon>
    </lineage>
</organism>
<dbReference type="KEGG" id="scs:Sta7437_0755"/>
<dbReference type="AlphaFoldDB" id="K9XQL3"/>
<sequence length="147" mass="17312">MNPLTCHGWTIFFHPLFNAPWISLVAKVKQLKTKLEPKDFVTHPDTKLLKAIDLGIKDKIPSNPFASYFALQKPLHKYGRLKKMGLPNHYRLFFRAFKEKKVIIILWLGFPRKEGDQKDCYQVFSKKILKGEFPNSLDDFLREYQSE</sequence>
<dbReference type="eggNOG" id="ENOG5032PCK">
    <property type="taxonomic scope" value="Bacteria"/>
</dbReference>
<dbReference type="Proteomes" id="UP000010473">
    <property type="component" value="Chromosome"/>
</dbReference>
<gene>
    <name evidence="1" type="ordered locus">Sta7437_0755</name>
</gene>
<evidence type="ECO:0000313" key="1">
    <source>
        <dbReference type="EMBL" id="AFZ34346.1"/>
    </source>
</evidence>
<dbReference type="GO" id="GO:0110001">
    <property type="term" value="C:toxin-antitoxin complex"/>
    <property type="evidence" value="ECO:0007669"/>
    <property type="project" value="InterPro"/>
</dbReference>
<dbReference type="EMBL" id="CP003653">
    <property type="protein sequence ID" value="AFZ34346.1"/>
    <property type="molecule type" value="Genomic_DNA"/>
</dbReference>
<proteinExistence type="predicted"/>
<evidence type="ECO:0008006" key="3">
    <source>
        <dbReference type="Google" id="ProtNLM"/>
    </source>
</evidence>
<dbReference type="HOGENOM" id="CLU_137758_0_0_3"/>
<keyword evidence="2" id="KW-1185">Reference proteome</keyword>
<dbReference type="PATRIC" id="fig|111780.3.peg.788"/>
<dbReference type="STRING" id="111780.Sta7437_0755"/>
<dbReference type="GO" id="GO:0004540">
    <property type="term" value="F:RNA nuclease activity"/>
    <property type="evidence" value="ECO:0007669"/>
    <property type="project" value="InterPro"/>
</dbReference>
<dbReference type="Pfam" id="PF11663">
    <property type="entry name" value="Toxin_YhaV"/>
    <property type="match status" value="1"/>
</dbReference>
<protein>
    <recommendedName>
        <fullName evidence="3">Endonuclease</fullName>
    </recommendedName>
</protein>
<dbReference type="InterPro" id="IPR021679">
    <property type="entry name" value="Toxin_endonuclease_YhaV"/>
</dbReference>
<evidence type="ECO:0000313" key="2">
    <source>
        <dbReference type="Proteomes" id="UP000010473"/>
    </source>
</evidence>
<dbReference type="RefSeq" id="WP_015192019.1">
    <property type="nucleotide sequence ID" value="NC_019748.1"/>
</dbReference>
<dbReference type="OrthoDB" id="515905at2"/>
<reference evidence="2" key="1">
    <citation type="journal article" date="2013" name="Proc. Natl. Acad. Sci. U.S.A.">
        <title>Improving the coverage of the cyanobacterial phylum using diversity-driven genome sequencing.</title>
        <authorList>
            <person name="Shih P.M."/>
            <person name="Wu D."/>
            <person name="Latifi A."/>
            <person name="Axen S.D."/>
            <person name="Fewer D.P."/>
            <person name="Talla E."/>
            <person name="Calteau A."/>
            <person name="Cai F."/>
            <person name="Tandeau de Marsac N."/>
            <person name="Rippka R."/>
            <person name="Herdman M."/>
            <person name="Sivonen K."/>
            <person name="Coursin T."/>
            <person name="Laurent T."/>
            <person name="Goodwin L."/>
            <person name="Nolan M."/>
            <person name="Davenport K.W."/>
            <person name="Han C.S."/>
            <person name="Rubin E.M."/>
            <person name="Eisen J.A."/>
            <person name="Woyke T."/>
            <person name="Gugger M."/>
            <person name="Kerfeld C.A."/>
        </authorList>
    </citation>
    <scope>NUCLEOTIDE SEQUENCE [LARGE SCALE GENOMIC DNA]</scope>
    <source>
        <strain evidence="2">ATCC 29371 / PCC 7437</strain>
    </source>
</reference>